<name>A0A2G5VL97_9PELO</name>
<dbReference type="AlphaFoldDB" id="A0A2G5VL97"/>
<dbReference type="Proteomes" id="UP000230233">
    <property type="component" value="Chromosome I"/>
</dbReference>
<evidence type="ECO:0000313" key="1">
    <source>
        <dbReference type="EMBL" id="PIC52450.1"/>
    </source>
</evidence>
<protein>
    <submittedName>
        <fullName evidence="1">Uncharacterized protein</fullName>
    </submittedName>
</protein>
<gene>
    <name evidence="1" type="primary">Cnig_chr_I.g2550</name>
    <name evidence="1" type="ORF">B9Z55_002550</name>
</gene>
<dbReference type="EMBL" id="PDUG01000001">
    <property type="protein sequence ID" value="PIC52450.1"/>
    <property type="molecule type" value="Genomic_DNA"/>
</dbReference>
<reference evidence="2" key="1">
    <citation type="submission" date="2017-10" db="EMBL/GenBank/DDBJ databases">
        <title>Rapid genome shrinkage in a self-fertile nematode reveals novel sperm competition proteins.</title>
        <authorList>
            <person name="Yin D."/>
            <person name="Schwarz E.M."/>
            <person name="Thomas C.G."/>
            <person name="Felde R.L."/>
            <person name="Korf I.F."/>
            <person name="Cutter A.D."/>
            <person name="Schartner C.M."/>
            <person name="Ralston E.J."/>
            <person name="Meyer B.J."/>
            <person name="Haag E.S."/>
        </authorList>
    </citation>
    <scope>NUCLEOTIDE SEQUENCE [LARGE SCALE GENOMIC DNA]</scope>
    <source>
        <strain evidence="2">JU1422</strain>
    </source>
</reference>
<comment type="caution">
    <text evidence="1">The sequence shown here is derived from an EMBL/GenBank/DDBJ whole genome shotgun (WGS) entry which is preliminary data.</text>
</comment>
<keyword evidence="2" id="KW-1185">Reference proteome</keyword>
<proteinExistence type="predicted"/>
<sequence length="106" mass="12173">MFRDDETTDNVKSHLANVIQQINNFRKVEFMNNGVIEKLPVAHFLGGDLKFQYSYVGLKGAAAKEFCVQRFEKSRILVKNYQRGKCGCLTTESENPPTSPHLHYTY</sequence>
<organism evidence="1 2">
    <name type="scientific">Caenorhabditis nigoni</name>
    <dbReference type="NCBI Taxonomy" id="1611254"/>
    <lineage>
        <taxon>Eukaryota</taxon>
        <taxon>Metazoa</taxon>
        <taxon>Ecdysozoa</taxon>
        <taxon>Nematoda</taxon>
        <taxon>Chromadorea</taxon>
        <taxon>Rhabditida</taxon>
        <taxon>Rhabditina</taxon>
        <taxon>Rhabditomorpha</taxon>
        <taxon>Rhabditoidea</taxon>
        <taxon>Rhabditidae</taxon>
        <taxon>Peloderinae</taxon>
        <taxon>Caenorhabditis</taxon>
    </lineage>
</organism>
<accession>A0A2G5VL97</accession>
<evidence type="ECO:0000313" key="2">
    <source>
        <dbReference type="Proteomes" id="UP000230233"/>
    </source>
</evidence>